<dbReference type="PROSITE" id="PS50835">
    <property type="entry name" value="IG_LIKE"/>
    <property type="match status" value="1"/>
</dbReference>
<dbReference type="FunFam" id="2.60.40.10:FF:000283">
    <property type="entry name" value="Immunoglobulin kappa constant"/>
    <property type="match status" value="1"/>
</dbReference>
<dbReference type="Pfam" id="PF07654">
    <property type="entry name" value="C1-set"/>
    <property type="match status" value="1"/>
</dbReference>
<dbReference type="Ensembl" id="ENSCCRT00020073098.1">
    <property type="protein sequence ID" value="ENSCCRP00020066442.1"/>
    <property type="gene ID" value="ENSCCRG00020031212.1"/>
</dbReference>
<dbReference type="SMART" id="SM00407">
    <property type="entry name" value="IGc1"/>
    <property type="match status" value="1"/>
</dbReference>
<dbReference type="AlphaFoldDB" id="A0A8C2HSC8"/>
<evidence type="ECO:0000259" key="3">
    <source>
        <dbReference type="PROSITE" id="PS50835"/>
    </source>
</evidence>
<dbReference type="InterPro" id="IPR036179">
    <property type="entry name" value="Ig-like_dom_sf"/>
</dbReference>
<evidence type="ECO:0000313" key="4">
    <source>
        <dbReference type="Ensembl" id="ENSCCRP00020066442.1"/>
    </source>
</evidence>
<organism evidence="4 5">
    <name type="scientific">Cyprinus carpio</name>
    <name type="common">Common carp</name>
    <dbReference type="NCBI Taxonomy" id="7962"/>
    <lineage>
        <taxon>Eukaryota</taxon>
        <taxon>Metazoa</taxon>
        <taxon>Chordata</taxon>
        <taxon>Craniata</taxon>
        <taxon>Vertebrata</taxon>
        <taxon>Euteleostomi</taxon>
        <taxon>Actinopterygii</taxon>
        <taxon>Neopterygii</taxon>
        <taxon>Teleostei</taxon>
        <taxon>Ostariophysi</taxon>
        <taxon>Cypriniformes</taxon>
        <taxon>Cyprinidae</taxon>
        <taxon>Cyprininae</taxon>
        <taxon>Cyprinus</taxon>
    </lineage>
</organism>
<dbReference type="PANTHER" id="PTHR23411">
    <property type="entry name" value="TAPASIN"/>
    <property type="match status" value="1"/>
</dbReference>
<dbReference type="InterPro" id="IPR007110">
    <property type="entry name" value="Ig-like_dom"/>
</dbReference>
<keyword evidence="2" id="KW-0393">Immunoglobulin domain</keyword>
<dbReference type="SUPFAM" id="SSF48726">
    <property type="entry name" value="Immunoglobulin"/>
    <property type="match status" value="1"/>
</dbReference>
<evidence type="ECO:0000256" key="1">
    <source>
        <dbReference type="ARBA" id="ARBA00023157"/>
    </source>
</evidence>
<feature type="domain" description="Ig-like" evidence="3">
    <location>
        <begin position="7"/>
        <end position="115"/>
    </location>
</feature>
<evidence type="ECO:0000256" key="2">
    <source>
        <dbReference type="ARBA" id="ARBA00023319"/>
    </source>
</evidence>
<sequence length="180" mass="20360">RSNKLSPQVFKILPPSPKEICSQAKINDKRLTLVCVASGFYPDHVSVSWKVNGVERQDSVSTDTSAQQNKTTLMYHISSRIKVNDTDWMDPKSSFTCTVHFFNGEKYVNVTNTINGLKLLGFGYILFLSKSLLYALVVAGVVCKLKVIPDNYYLHLTYQICIYCTVYEYISIIDIIDPVT</sequence>
<proteinExistence type="predicted"/>
<keyword evidence="1" id="KW-1015">Disulfide bond</keyword>
<evidence type="ECO:0000313" key="5">
    <source>
        <dbReference type="Proteomes" id="UP000694701"/>
    </source>
</evidence>
<dbReference type="Proteomes" id="UP000694701">
    <property type="component" value="Unplaced"/>
</dbReference>
<dbReference type="InterPro" id="IPR013783">
    <property type="entry name" value="Ig-like_fold"/>
</dbReference>
<dbReference type="InterPro" id="IPR003597">
    <property type="entry name" value="Ig_C1-set"/>
</dbReference>
<protein>
    <recommendedName>
        <fullName evidence="3">Ig-like domain-containing protein</fullName>
    </recommendedName>
</protein>
<dbReference type="InterPro" id="IPR050380">
    <property type="entry name" value="Immune_Resp_Modulators"/>
</dbReference>
<reference evidence="4" key="1">
    <citation type="submission" date="2025-08" db="UniProtKB">
        <authorList>
            <consortium name="Ensembl"/>
        </authorList>
    </citation>
    <scope>IDENTIFICATION</scope>
</reference>
<dbReference type="Gene3D" id="2.60.40.10">
    <property type="entry name" value="Immunoglobulins"/>
    <property type="match status" value="1"/>
</dbReference>
<name>A0A8C2HSC8_CYPCA</name>
<accession>A0A8C2HSC8</accession>